<dbReference type="InterPro" id="IPR058245">
    <property type="entry name" value="NreC/VraR/RcsB-like_REC"/>
</dbReference>
<dbReference type="SMART" id="SM00448">
    <property type="entry name" value="REC"/>
    <property type="match status" value="1"/>
</dbReference>
<keyword evidence="7" id="KW-1185">Reference proteome</keyword>
<dbReference type="PROSITE" id="PS00622">
    <property type="entry name" value="HTH_LUXR_1"/>
    <property type="match status" value="1"/>
</dbReference>
<dbReference type="GO" id="GO:0006355">
    <property type="term" value="P:regulation of DNA-templated transcription"/>
    <property type="evidence" value="ECO:0007669"/>
    <property type="project" value="InterPro"/>
</dbReference>
<dbReference type="InterPro" id="IPR039420">
    <property type="entry name" value="WalR-like"/>
</dbReference>
<evidence type="ECO:0000256" key="1">
    <source>
        <dbReference type="ARBA" id="ARBA00022553"/>
    </source>
</evidence>
<evidence type="ECO:0000256" key="2">
    <source>
        <dbReference type="ARBA" id="ARBA00023125"/>
    </source>
</evidence>
<evidence type="ECO:0000259" key="4">
    <source>
        <dbReference type="PROSITE" id="PS50043"/>
    </source>
</evidence>
<dbReference type="PANTHER" id="PTHR43214">
    <property type="entry name" value="TWO-COMPONENT RESPONSE REGULATOR"/>
    <property type="match status" value="1"/>
</dbReference>
<evidence type="ECO:0000256" key="3">
    <source>
        <dbReference type="PROSITE-ProRule" id="PRU00169"/>
    </source>
</evidence>
<dbReference type="Pfam" id="PF00072">
    <property type="entry name" value="Response_reg"/>
    <property type="match status" value="1"/>
</dbReference>
<evidence type="ECO:0000259" key="5">
    <source>
        <dbReference type="PROSITE" id="PS50110"/>
    </source>
</evidence>
<dbReference type="CDD" id="cd17535">
    <property type="entry name" value="REC_NarL-like"/>
    <property type="match status" value="1"/>
</dbReference>
<feature type="modified residue" description="4-aspartylphosphate" evidence="3">
    <location>
        <position position="69"/>
    </location>
</feature>
<dbReference type="InterPro" id="IPR011006">
    <property type="entry name" value="CheY-like_superfamily"/>
</dbReference>
<gene>
    <name evidence="6" type="ORF">C8D89_108230</name>
</gene>
<dbReference type="InterPro" id="IPR000792">
    <property type="entry name" value="Tscrpt_reg_LuxR_C"/>
</dbReference>
<dbReference type="GO" id="GO:0003677">
    <property type="term" value="F:DNA binding"/>
    <property type="evidence" value="ECO:0007669"/>
    <property type="project" value="UniProtKB-KW"/>
</dbReference>
<name>A0A2U1F8V9_9PSEU</name>
<dbReference type="AlphaFoldDB" id="A0A2U1F8V9"/>
<comment type="caution">
    <text evidence="6">The sequence shown here is derived from an EMBL/GenBank/DDBJ whole genome shotgun (WGS) entry which is preliminary data.</text>
</comment>
<dbReference type="SUPFAM" id="SSF52172">
    <property type="entry name" value="CheY-like"/>
    <property type="match status" value="1"/>
</dbReference>
<accession>A0A2U1F8V9</accession>
<dbReference type="PRINTS" id="PR00038">
    <property type="entry name" value="HTHLUXR"/>
</dbReference>
<dbReference type="EMBL" id="QEKW01000008">
    <property type="protein sequence ID" value="PVZ08633.1"/>
    <property type="molecule type" value="Genomic_DNA"/>
</dbReference>
<evidence type="ECO:0000313" key="7">
    <source>
        <dbReference type="Proteomes" id="UP000245639"/>
    </source>
</evidence>
<evidence type="ECO:0000313" key="6">
    <source>
        <dbReference type="EMBL" id="PVZ08633.1"/>
    </source>
</evidence>
<dbReference type="CDD" id="cd06170">
    <property type="entry name" value="LuxR_C_like"/>
    <property type="match status" value="1"/>
</dbReference>
<keyword evidence="1 3" id="KW-0597">Phosphoprotein</keyword>
<feature type="domain" description="HTH luxR-type" evidence="4">
    <location>
        <begin position="164"/>
        <end position="229"/>
    </location>
</feature>
<dbReference type="RefSeq" id="WP_243418181.1">
    <property type="nucleotide sequence ID" value="NZ_QEKW01000008.1"/>
</dbReference>
<protein>
    <submittedName>
        <fullName evidence="6">LuxR family two component transcriptional regulator</fullName>
    </submittedName>
</protein>
<dbReference type="InterPro" id="IPR001789">
    <property type="entry name" value="Sig_transdc_resp-reg_receiver"/>
</dbReference>
<dbReference type="Gene3D" id="3.40.50.2300">
    <property type="match status" value="1"/>
</dbReference>
<dbReference type="PROSITE" id="PS50043">
    <property type="entry name" value="HTH_LUXR_2"/>
    <property type="match status" value="1"/>
</dbReference>
<dbReference type="PANTHER" id="PTHR43214:SF43">
    <property type="entry name" value="TWO-COMPONENT RESPONSE REGULATOR"/>
    <property type="match status" value="1"/>
</dbReference>
<dbReference type="Proteomes" id="UP000245639">
    <property type="component" value="Unassembled WGS sequence"/>
</dbReference>
<proteinExistence type="predicted"/>
<feature type="domain" description="Response regulatory" evidence="5">
    <location>
        <begin position="18"/>
        <end position="134"/>
    </location>
</feature>
<dbReference type="GO" id="GO:0000160">
    <property type="term" value="P:phosphorelay signal transduction system"/>
    <property type="evidence" value="ECO:0007669"/>
    <property type="project" value="InterPro"/>
</dbReference>
<organism evidence="6 7">
    <name type="scientific">Actinomycetospora cinnamomea</name>
    <dbReference type="NCBI Taxonomy" id="663609"/>
    <lineage>
        <taxon>Bacteria</taxon>
        <taxon>Bacillati</taxon>
        <taxon>Actinomycetota</taxon>
        <taxon>Actinomycetes</taxon>
        <taxon>Pseudonocardiales</taxon>
        <taxon>Pseudonocardiaceae</taxon>
        <taxon>Actinomycetospora</taxon>
    </lineage>
</organism>
<reference evidence="6 7" key="1">
    <citation type="submission" date="2018-04" db="EMBL/GenBank/DDBJ databases">
        <title>Genomic Encyclopedia of Type Strains, Phase IV (KMG-IV): sequencing the most valuable type-strain genomes for metagenomic binning, comparative biology and taxonomic classification.</title>
        <authorList>
            <person name="Goeker M."/>
        </authorList>
    </citation>
    <scope>NUCLEOTIDE SEQUENCE [LARGE SCALE GENOMIC DNA]</scope>
    <source>
        <strain evidence="6 7">DSM 45771</strain>
    </source>
</reference>
<dbReference type="PROSITE" id="PS50110">
    <property type="entry name" value="RESPONSE_REGULATORY"/>
    <property type="match status" value="1"/>
</dbReference>
<keyword evidence="2" id="KW-0238">DNA-binding</keyword>
<dbReference type="SMART" id="SM00421">
    <property type="entry name" value="HTH_LUXR"/>
    <property type="match status" value="1"/>
</dbReference>
<dbReference type="Pfam" id="PF00196">
    <property type="entry name" value="GerE"/>
    <property type="match status" value="1"/>
</dbReference>
<sequence length="231" mass="24722">MRAPGPRVDPGRATSPVRLLLVDDQALFREALATLLGVRDDVVVVGEAGDGEEALRRVAELAPEVVLMDLRMPVLDGVAATRRLRVEHPEVRVIALTTFDDDEDVFAALRAGAVGYLLKDVSSARLVDAVLTAAGGGSVLEPSVAAKVVARVARLPADEPARRPQPLVVPLSEREVDVLRLLADGRSNREIARTLHLAEGTVKNHVTNVLGKLGARDRTQAALRARALDLL</sequence>